<dbReference type="AlphaFoldDB" id="A0A7X2TPH6"/>
<evidence type="ECO:0008006" key="5">
    <source>
        <dbReference type="Google" id="ProtNLM"/>
    </source>
</evidence>
<evidence type="ECO:0000256" key="1">
    <source>
        <dbReference type="SAM" id="MobiDB-lite"/>
    </source>
</evidence>
<evidence type="ECO:0000313" key="4">
    <source>
        <dbReference type="Proteomes" id="UP000466864"/>
    </source>
</evidence>
<sequence>MRKKTKRRLKIAGMILGVLAAVFLCFAGFFYVSDIHVTVVGSTRYTDQEIREMVFQNFADRNSLYLAFVKKSLDPGQAFIKSITVEYESHNSLRLHVNEDAPVGFIRQDTFDYYFDSEGVVLEALPSGTQSGGTGTESTESVGTAASSASGADTSGALQAVTERGADTQFRPALADVVEVTGLTEDALKVGQTISVTDSGIFSTLQAVTRLFNKFDIKPDSISVDSDNSITLHYGTVDVCLGKDTLLEEKMARVDAILPQLDGLSGTLHLENYSEDTVNIIFDQAGADSSSSTGESGTDSSSGSTSDTGTGTASGADAGSEGASDTGTQDTYSSGTDTSGTYSQGADTSGTGTDRYGTDTGGDGTDTYGTDTYGADTYGTDTNGTDTYGDGTYGTDTYGYDSGTYGY</sequence>
<dbReference type="EMBL" id="VUMV01000004">
    <property type="protein sequence ID" value="MST82028.1"/>
    <property type="molecule type" value="Genomic_DNA"/>
</dbReference>
<gene>
    <name evidence="3" type="ORF">FYJ60_06845</name>
</gene>
<keyword evidence="4" id="KW-1185">Reference proteome</keyword>
<feature type="compositionally biased region" description="Low complexity" evidence="1">
    <location>
        <begin position="365"/>
        <end position="393"/>
    </location>
</feature>
<protein>
    <recommendedName>
        <fullName evidence="5">POTRA domain-containing protein</fullName>
    </recommendedName>
</protein>
<evidence type="ECO:0000313" key="3">
    <source>
        <dbReference type="EMBL" id="MST82028.1"/>
    </source>
</evidence>
<keyword evidence="2" id="KW-0812">Transmembrane</keyword>
<feature type="region of interest" description="Disordered" evidence="1">
    <location>
        <begin position="126"/>
        <end position="154"/>
    </location>
</feature>
<accession>A0A7X2TPH6</accession>
<name>A0A7X2TPH6_9FIRM</name>
<dbReference type="RefSeq" id="WP_154457943.1">
    <property type="nucleotide sequence ID" value="NZ_VUMV01000004.1"/>
</dbReference>
<reference evidence="3 4" key="1">
    <citation type="submission" date="2019-08" db="EMBL/GenBank/DDBJ databases">
        <title>In-depth cultivation of the pig gut microbiome towards novel bacterial diversity and tailored functional studies.</title>
        <authorList>
            <person name="Wylensek D."/>
            <person name="Hitch T.C.A."/>
            <person name="Clavel T."/>
        </authorList>
    </citation>
    <scope>NUCLEOTIDE SEQUENCE [LARGE SCALE GENOMIC DNA]</scope>
    <source>
        <strain evidence="3 4">Oil+RF-744-WCA-WT-13</strain>
    </source>
</reference>
<keyword evidence="2" id="KW-1133">Transmembrane helix</keyword>
<dbReference type="Proteomes" id="UP000466864">
    <property type="component" value="Unassembled WGS sequence"/>
</dbReference>
<evidence type="ECO:0000256" key="2">
    <source>
        <dbReference type="SAM" id="Phobius"/>
    </source>
</evidence>
<feature type="compositionally biased region" description="Low complexity" evidence="1">
    <location>
        <begin position="136"/>
        <end position="154"/>
    </location>
</feature>
<proteinExistence type="predicted"/>
<keyword evidence="2" id="KW-0472">Membrane</keyword>
<comment type="caution">
    <text evidence="3">The sequence shown here is derived from an EMBL/GenBank/DDBJ whole genome shotgun (WGS) entry which is preliminary data.</text>
</comment>
<organism evidence="3 4">
    <name type="scientific">Bilifractor porci</name>
    <dbReference type="NCBI Taxonomy" id="2606636"/>
    <lineage>
        <taxon>Bacteria</taxon>
        <taxon>Bacillati</taxon>
        <taxon>Bacillota</taxon>
        <taxon>Clostridia</taxon>
        <taxon>Lachnospirales</taxon>
        <taxon>Lachnospiraceae</taxon>
        <taxon>Bilifractor</taxon>
    </lineage>
</organism>
<feature type="compositionally biased region" description="Low complexity" evidence="1">
    <location>
        <begin position="286"/>
        <end position="355"/>
    </location>
</feature>
<feature type="region of interest" description="Disordered" evidence="1">
    <location>
        <begin position="286"/>
        <end position="393"/>
    </location>
</feature>
<feature type="transmembrane region" description="Helical" evidence="2">
    <location>
        <begin position="12"/>
        <end position="32"/>
    </location>
</feature>